<protein>
    <submittedName>
        <fullName evidence="1">Uncharacterized protein</fullName>
    </submittedName>
</protein>
<sequence length="14" mass="1692">MVNLMFQMRLHSQG</sequence>
<evidence type="ECO:0000313" key="1">
    <source>
        <dbReference type="EMBL" id="MBX45483.1"/>
    </source>
</evidence>
<reference evidence="1" key="1">
    <citation type="submission" date="2018-02" db="EMBL/GenBank/DDBJ databases">
        <title>Rhizophora mucronata_Transcriptome.</title>
        <authorList>
            <person name="Meera S.P."/>
            <person name="Sreeshan A."/>
            <person name="Augustine A."/>
        </authorList>
    </citation>
    <scope>NUCLEOTIDE SEQUENCE</scope>
    <source>
        <tissue evidence="1">Leaf</tissue>
    </source>
</reference>
<dbReference type="EMBL" id="GGEC01064999">
    <property type="protein sequence ID" value="MBX45483.1"/>
    <property type="molecule type" value="Transcribed_RNA"/>
</dbReference>
<organism evidence="1">
    <name type="scientific">Rhizophora mucronata</name>
    <name type="common">Asiatic mangrove</name>
    <dbReference type="NCBI Taxonomy" id="61149"/>
    <lineage>
        <taxon>Eukaryota</taxon>
        <taxon>Viridiplantae</taxon>
        <taxon>Streptophyta</taxon>
        <taxon>Embryophyta</taxon>
        <taxon>Tracheophyta</taxon>
        <taxon>Spermatophyta</taxon>
        <taxon>Magnoliopsida</taxon>
        <taxon>eudicotyledons</taxon>
        <taxon>Gunneridae</taxon>
        <taxon>Pentapetalae</taxon>
        <taxon>rosids</taxon>
        <taxon>fabids</taxon>
        <taxon>Malpighiales</taxon>
        <taxon>Rhizophoraceae</taxon>
        <taxon>Rhizophora</taxon>
    </lineage>
</organism>
<name>A0A2P2NSR7_RHIMU</name>
<accession>A0A2P2NSR7</accession>
<proteinExistence type="predicted"/>